<keyword evidence="9" id="KW-0315">Glutamine amidotransferase</keyword>
<keyword evidence="8" id="KW-0677">Repeat</keyword>
<dbReference type="CDD" id="cd05009">
    <property type="entry name" value="SIS_GlmS_GlmD_2"/>
    <property type="match status" value="1"/>
</dbReference>
<dbReference type="Proteomes" id="UP000277326">
    <property type="component" value="Unassembled WGS sequence"/>
</dbReference>
<accession>A0A3M0DPL7</accession>
<dbReference type="Gene3D" id="3.40.50.10490">
    <property type="entry name" value="Glucose-6-phosphate isomerase like protein, domain 1"/>
    <property type="match status" value="2"/>
</dbReference>
<dbReference type="InterPro" id="IPR035490">
    <property type="entry name" value="GlmS/FrlB_SIS"/>
</dbReference>
<keyword evidence="5 11" id="KW-0963">Cytoplasm</keyword>
<dbReference type="AlphaFoldDB" id="A0A3M0DPL7"/>
<dbReference type="InterPro" id="IPR029055">
    <property type="entry name" value="Ntn_hydrolases_N"/>
</dbReference>
<dbReference type="PANTHER" id="PTHR10937">
    <property type="entry name" value="GLUCOSAMINE--FRUCTOSE-6-PHOSPHATE AMINOTRANSFERASE, ISOMERIZING"/>
    <property type="match status" value="1"/>
</dbReference>
<dbReference type="EC" id="2.6.1.16" evidence="3 11"/>
<dbReference type="InterPro" id="IPR017932">
    <property type="entry name" value="GATase_2_dom"/>
</dbReference>
<dbReference type="HAMAP" id="MF_00164">
    <property type="entry name" value="GlmS"/>
    <property type="match status" value="1"/>
</dbReference>
<dbReference type="NCBIfam" id="TIGR01135">
    <property type="entry name" value="glmS"/>
    <property type="match status" value="1"/>
</dbReference>
<comment type="subcellular location">
    <subcellularLocation>
        <location evidence="2 11">Cytoplasm</location>
    </subcellularLocation>
</comment>
<feature type="initiator methionine" description="Removed" evidence="11">
    <location>
        <position position="11"/>
    </location>
</feature>
<evidence type="ECO:0000256" key="9">
    <source>
        <dbReference type="ARBA" id="ARBA00022962"/>
    </source>
</evidence>
<dbReference type="GO" id="GO:0097367">
    <property type="term" value="F:carbohydrate derivative binding"/>
    <property type="evidence" value="ECO:0007669"/>
    <property type="project" value="InterPro"/>
</dbReference>
<evidence type="ECO:0000256" key="8">
    <source>
        <dbReference type="ARBA" id="ARBA00022737"/>
    </source>
</evidence>
<dbReference type="Pfam" id="PF13522">
    <property type="entry name" value="GATase_6"/>
    <property type="match status" value="1"/>
</dbReference>
<feature type="active site" description="For Fru-6P isomerization activity" evidence="11">
    <location>
        <position position="605"/>
    </location>
</feature>
<evidence type="ECO:0000256" key="10">
    <source>
        <dbReference type="ARBA" id="ARBA00055466"/>
    </source>
</evidence>
<dbReference type="SUPFAM" id="SSF56235">
    <property type="entry name" value="N-terminal nucleophile aminohydrolases (Ntn hydrolases)"/>
    <property type="match status" value="1"/>
</dbReference>
<dbReference type="GO" id="GO:0006002">
    <property type="term" value="P:fructose 6-phosphate metabolic process"/>
    <property type="evidence" value="ECO:0007669"/>
    <property type="project" value="TreeGrafter"/>
</dbReference>
<dbReference type="FunFam" id="3.40.50.10490:FF:000001">
    <property type="entry name" value="Glutamine--fructose-6-phosphate aminotransferase [isomerizing]"/>
    <property type="match status" value="1"/>
</dbReference>
<protein>
    <recommendedName>
        <fullName evidence="4 11">Glutamine--fructose-6-phosphate aminotransferase [isomerizing]</fullName>
        <ecNumber evidence="3 11">2.6.1.16</ecNumber>
    </recommendedName>
    <alternativeName>
        <fullName evidence="11">D-fructose-6-phosphate amidotransferase</fullName>
    </alternativeName>
    <alternativeName>
        <fullName evidence="11">GFAT</fullName>
    </alternativeName>
    <alternativeName>
        <fullName evidence="11">Glucosamine-6-phosphate synthase</fullName>
    </alternativeName>
    <alternativeName>
        <fullName evidence="11">Hexosephosphate aminotransferase</fullName>
    </alternativeName>
    <alternativeName>
        <fullName evidence="11">L-glutamine--D-fructose-6-phosphate amidotransferase</fullName>
    </alternativeName>
</protein>
<evidence type="ECO:0000256" key="3">
    <source>
        <dbReference type="ARBA" id="ARBA00012916"/>
    </source>
</evidence>
<dbReference type="InterPro" id="IPR046348">
    <property type="entry name" value="SIS_dom_sf"/>
</dbReference>
<feature type="domain" description="SIS" evidence="13">
    <location>
        <begin position="462"/>
        <end position="600"/>
    </location>
</feature>
<dbReference type="SUPFAM" id="SSF53697">
    <property type="entry name" value="SIS domain"/>
    <property type="match status" value="1"/>
</dbReference>
<dbReference type="InterPro" id="IPR035466">
    <property type="entry name" value="GlmS/AgaS_SIS"/>
</dbReference>
<evidence type="ECO:0000313" key="14">
    <source>
        <dbReference type="EMBL" id="RMB23565.1"/>
    </source>
</evidence>
<dbReference type="InterPro" id="IPR001347">
    <property type="entry name" value="SIS_dom"/>
</dbReference>
<gene>
    <name evidence="11" type="primary">glmS</name>
    <name evidence="14" type="ORF">ATH50_0780</name>
</gene>
<evidence type="ECO:0000256" key="11">
    <source>
        <dbReference type="HAMAP-Rule" id="MF_00164"/>
    </source>
</evidence>
<proteinExistence type="inferred from homology"/>
<dbReference type="InterPro" id="IPR005855">
    <property type="entry name" value="GFAT"/>
</dbReference>
<dbReference type="InterPro" id="IPR047084">
    <property type="entry name" value="GFAT_N"/>
</dbReference>
<dbReference type="CDD" id="cd05008">
    <property type="entry name" value="SIS_GlmS_GlmD_1"/>
    <property type="match status" value="1"/>
</dbReference>
<dbReference type="Gene3D" id="3.60.20.10">
    <property type="entry name" value="Glutamine Phosphoribosylpyrophosphate, subunit 1, domain 1"/>
    <property type="match status" value="1"/>
</dbReference>
<dbReference type="GO" id="GO:0006047">
    <property type="term" value="P:UDP-N-acetylglucosamine metabolic process"/>
    <property type="evidence" value="ECO:0007669"/>
    <property type="project" value="TreeGrafter"/>
</dbReference>
<comment type="subunit">
    <text evidence="11">Homodimer.</text>
</comment>
<comment type="function">
    <text evidence="10 11">Catalyzes the first step in hexosamine metabolism, converting fructose-6P into glucosamine-6P using glutamine as a nitrogen source.</text>
</comment>
<evidence type="ECO:0000256" key="6">
    <source>
        <dbReference type="ARBA" id="ARBA00022576"/>
    </source>
</evidence>
<comment type="catalytic activity">
    <reaction evidence="1 11">
        <text>D-fructose 6-phosphate + L-glutamine = D-glucosamine 6-phosphate + L-glutamate</text>
        <dbReference type="Rhea" id="RHEA:13237"/>
        <dbReference type="ChEBI" id="CHEBI:29985"/>
        <dbReference type="ChEBI" id="CHEBI:58359"/>
        <dbReference type="ChEBI" id="CHEBI:58725"/>
        <dbReference type="ChEBI" id="CHEBI:61527"/>
        <dbReference type="EC" id="2.6.1.16"/>
    </reaction>
</comment>
<feature type="active site" description="Nucleophile; for GATase activity" evidence="11">
    <location>
        <position position="12"/>
    </location>
</feature>
<dbReference type="GO" id="GO:0005975">
    <property type="term" value="P:carbohydrate metabolic process"/>
    <property type="evidence" value="ECO:0007669"/>
    <property type="project" value="UniProtKB-UniRule"/>
</dbReference>
<evidence type="ECO:0000259" key="12">
    <source>
        <dbReference type="PROSITE" id="PS51278"/>
    </source>
</evidence>
<dbReference type="EMBL" id="REFS01000002">
    <property type="protein sequence ID" value="RMB23565.1"/>
    <property type="molecule type" value="Genomic_DNA"/>
</dbReference>
<feature type="domain" description="Glutamine amidotransferase type-2" evidence="12">
    <location>
        <begin position="12"/>
        <end position="223"/>
    </location>
</feature>
<dbReference type="GO" id="GO:0005737">
    <property type="term" value="C:cytoplasm"/>
    <property type="evidence" value="ECO:0007669"/>
    <property type="project" value="UniProtKB-SubCell"/>
</dbReference>
<dbReference type="GO" id="GO:0006487">
    <property type="term" value="P:protein N-linked glycosylation"/>
    <property type="evidence" value="ECO:0007669"/>
    <property type="project" value="TreeGrafter"/>
</dbReference>
<dbReference type="PANTHER" id="PTHR10937:SF0">
    <property type="entry name" value="GLUTAMINE--FRUCTOSE-6-PHOSPHATE TRANSAMINASE (ISOMERIZING)"/>
    <property type="match status" value="1"/>
</dbReference>
<dbReference type="PROSITE" id="PS51278">
    <property type="entry name" value="GATASE_TYPE_2"/>
    <property type="match status" value="1"/>
</dbReference>
<dbReference type="GO" id="GO:0004360">
    <property type="term" value="F:glutamine-fructose-6-phosphate transaminase (isomerizing) activity"/>
    <property type="evidence" value="ECO:0007669"/>
    <property type="project" value="UniProtKB-UniRule"/>
</dbReference>
<evidence type="ECO:0000313" key="15">
    <source>
        <dbReference type="Proteomes" id="UP000277326"/>
    </source>
</evidence>
<evidence type="ECO:0000256" key="4">
    <source>
        <dbReference type="ARBA" id="ARBA00016090"/>
    </source>
</evidence>
<evidence type="ECO:0000256" key="7">
    <source>
        <dbReference type="ARBA" id="ARBA00022679"/>
    </source>
</evidence>
<evidence type="ECO:0000256" key="5">
    <source>
        <dbReference type="ARBA" id="ARBA00022490"/>
    </source>
</evidence>
<feature type="domain" description="SIS" evidence="13">
    <location>
        <begin position="289"/>
        <end position="429"/>
    </location>
</feature>
<sequence>MAVTYNGDNRMCGIIGYIGPDNTGRIVHQGLKNLEYRGYDSAGIALTGETLTLAKTEGEVDELTAPQSADATIGIGHTRWSTHGEPTETNAHPHTDCTGEIAVVHNGIIENYDALKRELSEQHVFQSETDTEVIPHLIETHLADGISLLSAVQRTTKQLEGSYAIAATAAGHDGIVVAREDSPLLIGHSDSATFIGSDATAFIEHTNRVTYLESGDIAHLTTDDIAIYNDGEPVERPTDTLDWDAEAAGKSGYEHYMLKEIHEQPRALRQAISGRIDDLATSVDLEVDLPTEYLQSIEEIQIIACGTSYHAGLYAKELLETHAEVPVTVHIASEYEFRGDRDPWRTLVLAITQSGETADTLSALREAIRAGARTLALTNTLGSTVTREADDTIFIRAGPEIGVAATKTFVSQVATATLLTVYLGQVRETLTSQAATEFLESLRDLPGAVQQVLDQEPTIKRAAKTYADSKAFFYVGRKTGYPVALESALKLKEISYDHAEGFAAGELKHGPLALVTPDTPVIAILTDQAAAEKTVNNVKEVESRGAAVIGVASDPAITTNVDTMFEIPACGPLEPVVANVALQLFAYHVANKKGRPIDKPRNLAKSVTVE</sequence>
<dbReference type="NCBIfam" id="NF001484">
    <property type="entry name" value="PRK00331.1"/>
    <property type="match status" value="1"/>
</dbReference>
<dbReference type="CDD" id="cd00714">
    <property type="entry name" value="GFAT"/>
    <property type="match status" value="1"/>
</dbReference>
<evidence type="ECO:0000256" key="2">
    <source>
        <dbReference type="ARBA" id="ARBA00004496"/>
    </source>
</evidence>
<reference evidence="14 15" key="1">
    <citation type="journal article" date="2015" name="Stand. Genomic Sci.">
        <title>Genomic Encyclopedia of Bacterial and Archaeal Type Strains, Phase III: the genomes of soil and plant-associated and newly described type strains.</title>
        <authorList>
            <person name="Whitman W.B."/>
            <person name="Woyke T."/>
            <person name="Klenk H.P."/>
            <person name="Zhou Y."/>
            <person name="Lilburn T.G."/>
            <person name="Beck B.J."/>
            <person name="De Vos P."/>
            <person name="Vandamme P."/>
            <person name="Eisen J.A."/>
            <person name="Garrity G."/>
            <person name="Hugenholtz P."/>
            <person name="Kyrpides N.C."/>
        </authorList>
    </citation>
    <scope>NUCLEOTIDE SEQUENCE [LARGE SCALE GENOMIC DNA]</scope>
    <source>
        <strain evidence="14 15">CGMCC 1.10124</strain>
    </source>
</reference>
<evidence type="ECO:0000259" key="13">
    <source>
        <dbReference type="PROSITE" id="PS51464"/>
    </source>
</evidence>
<keyword evidence="7 11" id="KW-0808">Transferase</keyword>
<keyword evidence="6 11" id="KW-0032">Aminotransferase</keyword>
<organism evidence="14 15">
    <name type="scientific">Haloplanus aerogenes</name>
    <dbReference type="NCBI Taxonomy" id="660522"/>
    <lineage>
        <taxon>Archaea</taxon>
        <taxon>Methanobacteriati</taxon>
        <taxon>Methanobacteriota</taxon>
        <taxon>Stenosarchaea group</taxon>
        <taxon>Halobacteria</taxon>
        <taxon>Halobacteriales</taxon>
        <taxon>Haloferacaceae</taxon>
        <taxon>Haloplanus</taxon>
    </lineage>
</organism>
<dbReference type="Pfam" id="PF01380">
    <property type="entry name" value="SIS"/>
    <property type="match status" value="2"/>
</dbReference>
<dbReference type="PROSITE" id="PS51464">
    <property type="entry name" value="SIS"/>
    <property type="match status" value="2"/>
</dbReference>
<name>A0A3M0DPL7_9EURY</name>
<dbReference type="FunFam" id="3.60.20.10:FF:000006">
    <property type="entry name" value="Glutamine--fructose-6-phosphate aminotransferase [isomerizing]"/>
    <property type="match status" value="1"/>
</dbReference>
<evidence type="ECO:0000256" key="1">
    <source>
        <dbReference type="ARBA" id="ARBA00001031"/>
    </source>
</evidence>
<comment type="caution">
    <text evidence="14">The sequence shown here is derived from an EMBL/GenBank/DDBJ whole genome shotgun (WGS) entry which is preliminary data.</text>
</comment>